<accession>A0A561F1Y5</accession>
<protein>
    <submittedName>
        <fullName evidence="1">Uncharacterized protein</fullName>
    </submittedName>
</protein>
<dbReference type="AlphaFoldDB" id="A0A561F1Y5"/>
<dbReference type="EMBL" id="VIVR01000001">
    <property type="protein sequence ID" value="TWE21870.1"/>
    <property type="molecule type" value="Genomic_DNA"/>
</dbReference>
<reference evidence="1 2" key="1">
    <citation type="submission" date="2019-06" db="EMBL/GenBank/DDBJ databases">
        <title>Sequencing the genomes of 1000 actinobacteria strains.</title>
        <authorList>
            <person name="Klenk H.-P."/>
        </authorList>
    </citation>
    <scope>NUCLEOTIDE SEQUENCE [LARGE SCALE GENOMIC DNA]</scope>
    <source>
        <strain evidence="1 2">DSM 41649</strain>
    </source>
</reference>
<evidence type="ECO:0000313" key="1">
    <source>
        <dbReference type="EMBL" id="TWE21870.1"/>
    </source>
</evidence>
<organism evidence="1 2">
    <name type="scientific">Kitasatospora atroaurantiaca</name>
    <dbReference type="NCBI Taxonomy" id="285545"/>
    <lineage>
        <taxon>Bacteria</taxon>
        <taxon>Bacillati</taxon>
        <taxon>Actinomycetota</taxon>
        <taxon>Actinomycetes</taxon>
        <taxon>Kitasatosporales</taxon>
        <taxon>Streptomycetaceae</taxon>
        <taxon>Kitasatospora</taxon>
    </lineage>
</organism>
<dbReference type="Proteomes" id="UP000318416">
    <property type="component" value="Unassembled WGS sequence"/>
</dbReference>
<gene>
    <name evidence="1" type="ORF">FB465_7108</name>
</gene>
<comment type="caution">
    <text evidence="1">The sequence shown here is derived from an EMBL/GenBank/DDBJ whole genome shotgun (WGS) entry which is preliminary data.</text>
</comment>
<sequence>MKVVTCRLPAIITATPKKAWNGMPMNSSMIRSTKPGRCGLGSTPVIGWKNSMPTARRCTIIAMCAIRY</sequence>
<name>A0A561F1Y5_9ACTN</name>
<evidence type="ECO:0000313" key="2">
    <source>
        <dbReference type="Proteomes" id="UP000318416"/>
    </source>
</evidence>
<keyword evidence="2" id="KW-1185">Reference proteome</keyword>
<proteinExistence type="predicted"/>